<keyword evidence="2" id="KW-0812">Transmembrane</keyword>
<keyword evidence="5" id="KW-1185">Reference proteome</keyword>
<gene>
    <name evidence="4" type="ORF">ACFPXP_15840</name>
</gene>
<keyword evidence="2" id="KW-0472">Membrane</keyword>
<evidence type="ECO:0000256" key="2">
    <source>
        <dbReference type="SAM" id="Phobius"/>
    </source>
</evidence>
<comment type="caution">
    <text evidence="4">The sequence shown here is derived from an EMBL/GenBank/DDBJ whole genome shotgun (WGS) entry which is preliminary data.</text>
</comment>
<feature type="domain" description="SLH" evidence="3">
    <location>
        <begin position="85"/>
        <end position="148"/>
    </location>
</feature>
<dbReference type="PROSITE" id="PS51272">
    <property type="entry name" value="SLH"/>
    <property type="match status" value="3"/>
</dbReference>
<evidence type="ECO:0000256" key="1">
    <source>
        <dbReference type="SAM" id="MobiDB-lite"/>
    </source>
</evidence>
<dbReference type="Pfam" id="PF14039">
    <property type="entry name" value="YusW"/>
    <property type="match status" value="1"/>
</dbReference>
<dbReference type="Proteomes" id="UP001596250">
    <property type="component" value="Unassembled WGS sequence"/>
</dbReference>
<evidence type="ECO:0000313" key="4">
    <source>
        <dbReference type="EMBL" id="MFC5987878.1"/>
    </source>
</evidence>
<dbReference type="PANTHER" id="PTHR43308">
    <property type="entry name" value="OUTER MEMBRANE PROTEIN ALPHA-RELATED"/>
    <property type="match status" value="1"/>
</dbReference>
<reference evidence="5" key="1">
    <citation type="journal article" date="2019" name="Int. J. Syst. Evol. Microbiol.">
        <title>The Global Catalogue of Microorganisms (GCM) 10K type strain sequencing project: providing services to taxonomists for standard genome sequencing and annotation.</title>
        <authorList>
            <consortium name="The Broad Institute Genomics Platform"/>
            <consortium name="The Broad Institute Genome Sequencing Center for Infectious Disease"/>
            <person name="Wu L."/>
            <person name="Ma J."/>
        </authorList>
    </citation>
    <scope>NUCLEOTIDE SEQUENCE [LARGE SCALE GENOMIC DNA]</scope>
    <source>
        <strain evidence="5">CCM 8749</strain>
    </source>
</reference>
<evidence type="ECO:0000259" key="3">
    <source>
        <dbReference type="PROSITE" id="PS51272"/>
    </source>
</evidence>
<feature type="domain" description="SLH" evidence="3">
    <location>
        <begin position="155"/>
        <end position="217"/>
    </location>
</feature>
<dbReference type="Pfam" id="PF00395">
    <property type="entry name" value="SLH"/>
    <property type="match status" value="2"/>
</dbReference>
<dbReference type="RefSeq" id="WP_379895297.1">
    <property type="nucleotide sequence ID" value="NZ_CBCSCT010000029.1"/>
</dbReference>
<feature type="transmembrane region" description="Helical" evidence="2">
    <location>
        <begin position="53"/>
        <end position="71"/>
    </location>
</feature>
<dbReference type="InterPro" id="IPR001119">
    <property type="entry name" value="SLH_dom"/>
</dbReference>
<feature type="compositionally biased region" description="Acidic residues" evidence="1">
    <location>
        <begin position="485"/>
        <end position="500"/>
    </location>
</feature>
<dbReference type="EMBL" id="JBHSQV010000172">
    <property type="protein sequence ID" value="MFC5987878.1"/>
    <property type="molecule type" value="Genomic_DNA"/>
</dbReference>
<feature type="region of interest" description="Disordered" evidence="1">
    <location>
        <begin position="483"/>
        <end position="513"/>
    </location>
</feature>
<sequence>MRRGMGEPFLLVIAYEAGSEMLSGEYLGEVNETKGKYELKGTRFMRKIRWMPLWMSFIIVLGLAAQGYAAASEDSEKNAENREQLDMEFTDTDEAQWAAEAIGILKFKNVLSGYDDGSFRPNKPVTRAEAVVAAVRLMGLEEEAKAKPADLQLYFKDANVIQKQFKWAKGYIAVALEQGLFDTSMDKLNPNQPASRVWIASLLVKALGLEEEALAQMNVLPDFKDADAIAAGAIGYVNVAVEEGIVSGYPDDTFKPNKNVTRAELASLLVRTGEGLLEQSGAGVVTGEIMDIQFDDKSVTEDVYTSVTADVYATATGSITVVTLGGESQTYKISPNLAVPYQDTFIPASQLAVSDTVSLTVQDGVVIEASFIEQESAHEQPAGIYEFKLKIEYDKKQSIEMKYENDREHIKAEIEKKTDGKKEKVKGEEAIQQLESLLESAALTPELTNPEILEQVLKALNMQQPVNGKLEVEIKFANGQKVEIELESEDDEQNGDEEDKAGEGRGNERGKGK</sequence>
<dbReference type="InterPro" id="IPR025623">
    <property type="entry name" value="YusW"/>
</dbReference>
<protein>
    <submittedName>
        <fullName evidence="4">S-layer homology domain-containing protein</fullName>
    </submittedName>
</protein>
<feature type="compositionally biased region" description="Basic and acidic residues" evidence="1">
    <location>
        <begin position="501"/>
        <end position="513"/>
    </location>
</feature>
<dbReference type="InterPro" id="IPR051465">
    <property type="entry name" value="Cell_Envelope_Struct_Comp"/>
</dbReference>
<proteinExistence type="predicted"/>
<evidence type="ECO:0000313" key="5">
    <source>
        <dbReference type="Proteomes" id="UP001596250"/>
    </source>
</evidence>
<feature type="domain" description="SLH" evidence="3">
    <location>
        <begin position="220"/>
        <end position="283"/>
    </location>
</feature>
<name>A0ABW1IS45_9BACL</name>
<dbReference type="PANTHER" id="PTHR43308:SF5">
    <property type="entry name" value="S-LAYER PROTEIN _ PEPTIDOGLYCAN ENDO-BETA-N-ACETYLGLUCOSAMINIDASE"/>
    <property type="match status" value="1"/>
</dbReference>
<accession>A0ABW1IS45</accession>
<keyword evidence="2" id="KW-1133">Transmembrane helix</keyword>
<organism evidence="4 5">
    <name type="scientific">Marinicrinis lubricantis</name>
    <dbReference type="NCBI Taxonomy" id="2086470"/>
    <lineage>
        <taxon>Bacteria</taxon>
        <taxon>Bacillati</taxon>
        <taxon>Bacillota</taxon>
        <taxon>Bacilli</taxon>
        <taxon>Bacillales</taxon>
        <taxon>Paenibacillaceae</taxon>
    </lineage>
</organism>